<proteinExistence type="predicted"/>
<sequence>MQTVRETCMCPLPYYLSTYDRCRSISKQLCICKAHGLSKTSTYPLILPRSTAPFALLSSLSTIASSACMHTYVHAYIHTHMHIRPTDNSPTATTTTTSQPILSLYLCPTNKVPRVPDPPLDSGTAARRPQTGKAHHAPHERRRKPGPPDTAAASVCRYALPYLTSTTSPTSPYPAHLSTPYRSSCSSFGAPPPCHMKHCLFSDSWSSVRNIHFDDQESSGLALAPHCFGLLG</sequence>
<keyword evidence="3" id="KW-1185">Reference proteome</keyword>
<protein>
    <submittedName>
        <fullName evidence="2">Uncharacterized protein</fullName>
    </submittedName>
</protein>
<comment type="caution">
    <text evidence="2">The sequence shown here is derived from an EMBL/GenBank/DDBJ whole genome shotgun (WGS) entry which is preliminary data.</text>
</comment>
<name>A0ABR1NJZ5_9PEZI</name>
<evidence type="ECO:0000313" key="2">
    <source>
        <dbReference type="EMBL" id="KAK7615532.1"/>
    </source>
</evidence>
<evidence type="ECO:0000313" key="3">
    <source>
        <dbReference type="Proteomes" id="UP001367316"/>
    </source>
</evidence>
<organism evidence="2 3">
    <name type="scientific">Phyllosticta paracitricarpa</name>
    <dbReference type="NCBI Taxonomy" id="2016321"/>
    <lineage>
        <taxon>Eukaryota</taxon>
        <taxon>Fungi</taxon>
        <taxon>Dikarya</taxon>
        <taxon>Ascomycota</taxon>
        <taxon>Pezizomycotina</taxon>
        <taxon>Dothideomycetes</taxon>
        <taxon>Dothideomycetes incertae sedis</taxon>
        <taxon>Botryosphaeriales</taxon>
        <taxon>Phyllostictaceae</taxon>
        <taxon>Phyllosticta</taxon>
    </lineage>
</organism>
<evidence type="ECO:0000256" key="1">
    <source>
        <dbReference type="SAM" id="MobiDB-lite"/>
    </source>
</evidence>
<dbReference type="Proteomes" id="UP001367316">
    <property type="component" value="Unassembled WGS sequence"/>
</dbReference>
<feature type="compositionally biased region" description="Basic residues" evidence="1">
    <location>
        <begin position="133"/>
        <end position="145"/>
    </location>
</feature>
<gene>
    <name evidence="2" type="ORF">JOL62DRAFT_9144</name>
</gene>
<reference evidence="2 3" key="1">
    <citation type="submission" date="2024-04" db="EMBL/GenBank/DDBJ databases">
        <title>Phyllosticta paracitricarpa is synonymous to the EU quarantine fungus P. citricarpa based on phylogenomic analyses.</title>
        <authorList>
            <consortium name="Lawrence Berkeley National Laboratory"/>
            <person name="Van ingen-buijs V.A."/>
            <person name="Van westerhoven A.C."/>
            <person name="Haridas S."/>
            <person name="Skiadas P."/>
            <person name="Martin F."/>
            <person name="Groenewald J.Z."/>
            <person name="Crous P.W."/>
            <person name="Seidl M.F."/>
        </authorList>
    </citation>
    <scope>NUCLEOTIDE SEQUENCE [LARGE SCALE GENOMIC DNA]</scope>
    <source>
        <strain evidence="2 3">CBS 141358</strain>
    </source>
</reference>
<accession>A0ABR1NJZ5</accession>
<dbReference type="EMBL" id="JBBPBF010000001">
    <property type="protein sequence ID" value="KAK7615532.1"/>
    <property type="molecule type" value="Genomic_DNA"/>
</dbReference>
<feature type="region of interest" description="Disordered" evidence="1">
    <location>
        <begin position="110"/>
        <end position="150"/>
    </location>
</feature>